<evidence type="ECO:0000259" key="1">
    <source>
        <dbReference type="PROSITE" id="PS50011"/>
    </source>
</evidence>
<dbReference type="GO" id="GO:0005524">
    <property type="term" value="F:ATP binding"/>
    <property type="evidence" value="ECO:0007669"/>
    <property type="project" value="InterPro"/>
</dbReference>
<dbReference type="Pfam" id="PF00069">
    <property type="entry name" value="Pkinase"/>
    <property type="match status" value="1"/>
</dbReference>
<dbReference type="EMBL" id="CP038444">
    <property type="protein sequence ID" value="QJT30194.1"/>
    <property type="molecule type" value="Genomic_DNA"/>
</dbReference>
<evidence type="ECO:0000313" key="2">
    <source>
        <dbReference type="EMBL" id="QJT30194.1"/>
    </source>
</evidence>
<evidence type="ECO:0000313" key="3">
    <source>
        <dbReference type="Proteomes" id="UP000502006"/>
    </source>
</evidence>
<protein>
    <recommendedName>
        <fullName evidence="1">Protein kinase domain-containing protein</fullName>
    </recommendedName>
</protein>
<organism evidence="2 3">
    <name type="scientific">Aeromonas media</name>
    <dbReference type="NCBI Taxonomy" id="651"/>
    <lineage>
        <taxon>Bacteria</taxon>
        <taxon>Pseudomonadati</taxon>
        <taxon>Pseudomonadota</taxon>
        <taxon>Gammaproteobacteria</taxon>
        <taxon>Aeromonadales</taxon>
        <taxon>Aeromonadaceae</taxon>
        <taxon>Aeromonas</taxon>
    </lineage>
</organism>
<accession>A0AAE7DPC6</accession>
<proteinExistence type="predicted"/>
<dbReference type="SMART" id="SM00220">
    <property type="entry name" value="S_TKc"/>
    <property type="match status" value="1"/>
</dbReference>
<dbReference type="Gene3D" id="1.10.510.10">
    <property type="entry name" value="Transferase(Phosphotransferase) domain 1"/>
    <property type="match status" value="1"/>
</dbReference>
<dbReference type="Proteomes" id="UP000502006">
    <property type="component" value="Chromosome"/>
</dbReference>
<gene>
    <name evidence="2" type="ORF">E4186_08330</name>
</gene>
<dbReference type="SUPFAM" id="SSF56112">
    <property type="entry name" value="Protein kinase-like (PK-like)"/>
    <property type="match status" value="1"/>
</dbReference>
<dbReference type="RefSeq" id="WP_171268872.1">
    <property type="nucleotide sequence ID" value="NZ_CP038444.1"/>
</dbReference>
<name>A0AAE7DPC6_AERME</name>
<dbReference type="InterPro" id="IPR011009">
    <property type="entry name" value="Kinase-like_dom_sf"/>
</dbReference>
<dbReference type="GO" id="GO:0004672">
    <property type="term" value="F:protein kinase activity"/>
    <property type="evidence" value="ECO:0007669"/>
    <property type="project" value="InterPro"/>
</dbReference>
<reference evidence="2 3" key="1">
    <citation type="submission" date="2019-03" db="EMBL/GenBank/DDBJ databases">
        <title>Novel transposon Tn6433 accelerates the dissemination of tet(E) in Aeromonas from aerobic biofilm under oxytetracycline stress.</title>
        <authorList>
            <person name="Shi Y."/>
            <person name="Tian Z."/>
            <person name="Zhang Y."/>
            <person name="Zhang H."/>
            <person name="Yang M."/>
        </authorList>
    </citation>
    <scope>NUCLEOTIDE SEQUENCE [LARGE SCALE GENOMIC DNA]</scope>
    <source>
        <strain evidence="2 3">T5-8</strain>
    </source>
</reference>
<sequence length="142" mass="16027">MKYIDVCDKGQGGFAKVVVVKHVETGRLYAKKIYSPQQNIINAVGDEHLKKRFKREVRYQSSLNHPNIAPILEHFLDDEPPYFIMPLAEETLQDELSADSTLGGDPRSALFDILAGLEILHSEGFVHRDLRKVRISGEILLG</sequence>
<dbReference type="PANTHER" id="PTHR24345">
    <property type="entry name" value="SERINE/THREONINE-PROTEIN KINASE PLK"/>
    <property type="match status" value="1"/>
</dbReference>
<dbReference type="AlphaFoldDB" id="A0AAE7DPC6"/>
<dbReference type="PROSITE" id="PS50011">
    <property type="entry name" value="PROTEIN_KINASE_DOM"/>
    <property type="match status" value="1"/>
</dbReference>
<dbReference type="InterPro" id="IPR000719">
    <property type="entry name" value="Prot_kinase_dom"/>
</dbReference>
<feature type="domain" description="Protein kinase" evidence="1">
    <location>
        <begin position="3"/>
        <end position="142"/>
    </location>
</feature>